<feature type="chain" id="PRO_5004570666" description="Glycosyltransferase 2-like domain-containing protein" evidence="2">
    <location>
        <begin position="17"/>
        <end position="534"/>
    </location>
</feature>
<dbReference type="VEuPathDB" id="FungiDB:SDRG_12385"/>
<dbReference type="GeneID" id="19953112"/>
<dbReference type="eggNOG" id="ENOG502R0Y4">
    <property type="taxonomic scope" value="Eukaryota"/>
</dbReference>
<gene>
    <name evidence="3" type="ORF">SDRG_12385</name>
</gene>
<evidence type="ECO:0000256" key="2">
    <source>
        <dbReference type="SAM" id="SignalP"/>
    </source>
</evidence>
<reference evidence="3 4" key="1">
    <citation type="submission" date="2012-04" db="EMBL/GenBank/DDBJ databases">
        <title>The Genome Sequence of Saprolegnia declina VS20.</title>
        <authorList>
            <consortium name="The Broad Institute Genome Sequencing Platform"/>
            <person name="Russ C."/>
            <person name="Nusbaum C."/>
            <person name="Tyler B."/>
            <person name="van West P."/>
            <person name="Dieguez-Uribeondo J."/>
            <person name="de Bruijn I."/>
            <person name="Tripathy S."/>
            <person name="Jiang R."/>
            <person name="Young S.K."/>
            <person name="Zeng Q."/>
            <person name="Gargeya S."/>
            <person name="Fitzgerald M."/>
            <person name="Haas B."/>
            <person name="Abouelleil A."/>
            <person name="Alvarado L."/>
            <person name="Arachchi H.M."/>
            <person name="Berlin A."/>
            <person name="Chapman S.B."/>
            <person name="Goldberg J."/>
            <person name="Griggs A."/>
            <person name="Gujja S."/>
            <person name="Hansen M."/>
            <person name="Howarth C."/>
            <person name="Imamovic A."/>
            <person name="Larimer J."/>
            <person name="McCowen C."/>
            <person name="Montmayeur A."/>
            <person name="Murphy C."/>
            <person name="Neiman D."/>
            <person name="Pearson M."/>
            <person name="Priest M."/>
            <person name="Roberts A."/>
            <person name="Saif S."/>
            <person name="Shea T."/>
            <person name="Sisk P."/>
            <person name="Sykes S."/>
            <person name="Wortman J."/>
            <person name="Nusbaum C."/>
            <person name="Birren B."/>
        </authorList>
    </citation>
    <scope>NUCLEOTIDE SEQUENCE [LARGE SCALE GENOMIC DNA]</scope>
    <source>
        <strain evidence="3 4">VS20</strain>
    </source>
</reference>
<evidence type="ECO:0000256" key="1">
    <source>
        <dbReference type="SAM" id="Phobius"/>
    </source>
</evidence>
<proteinExistence type="predicted"/>
<feature type="transmembrane region" description="Helical" evidence="1">
    <location>
        <begin position="495"/>
        <end position="512"/>
    </location>
</feature>
<dbReference type="Proteomes" id="UP000030762">
    <property type="component" value="Unassembled WGS sequence"/>
</dbReference>
<dbReference type="Pfam" id="PF11397">
    <property type="entry name" value="GlcNAc"/>
    <property type="match status" value="2"/>
</dbReference>
<name>T0RC84_SAPDV</name>
<protein>
    <recommendedName>
        <fullName evidence="5">Glycosyltransferase 2-like domain-containing protein</fullName>
    </recommendedName>
</protein>
<keyword evidence="1" id="KW-0472">Membrane</keyword>
<dbReference type="AlphaFoldDB" id="T0RC84"/>
<dbReference type="PANTHER" id="PTHR34496:SF6">
    <property type="entry name" value="GLYCOSYLTRANSFERASE 2-LIKE DOMAIN-CONTAINING PROTEIN"/>
    <property type="match status" value="1"/>
</dbReference>
<dbReference type="OrthoDB" id="76265at2759"/>
<dbReference type="InterPro" id="IPR021067">
    <property type="entry name" value="Glycosyltransferase"/>
</dbReference>
<keyword evidence="1" id="KW-0812">Transmembrane</keyword>
<dbReference type="EMBL" id="JH767180">
    <property type="protein sequence ID" value="EQC29838.1"/>
    <property type="molecule type" value="Genomic_DNA"/>
</dbReference>
<accession>T0RC84</accession>
<keyword evidence="4" id="KW-1185">Reference proteome</keyword>
<dbReference type="STRING" id="1156394.T0RC84"/>
<dbReference type="InParanoid" id="T0RC84"/>
<sequence length="534" mass="59539">MLRPTVLLAAMAAAYASEPVADLFPTPTPFGVSHTLSYVNHGKVPYDPENKQPNTDLVVYPEGQNRPLDPAFASARPPPPIVPPTFDIFVGLSAFRDGGRCGKTVFTGFLRAKHPDRLYFGVVDQVSPEDETTCLESYCALANAQWPDVDCKYKDQIKIDTRRADESRGPTLARHYQQKLVGDQEFCLQLDAHSIFTIDWDLGLVDDWKTTQNEMAILTTYLHDLNDFILPDGSNKAPQHLPHICQTMRGGNGLVRNIGADLILQPKYPQMTALWGAGLSFGKCHAERRVKIDSHTLWMFDGEEFLRASHLWTHGYDLYSPSRTGSVVYHNYTSVPKRFESIEIDEAMRATERLRGENRFKFQVGWPFKGELDGDELDVYSFGTARSLQSYLDFSGITFEPNQTDKHSCKQLYWVPYQDPSSVQALVPGYTMMPPPPTTTKAPKTATSAPTTTKLAATKAPVATPLDGTPKAALLRQEAKPAPAEKTRPPLTENYLAVGIVLLAAVVIVVYTNDPLWYRAQRLVGVRHTELHTG</sequence>
<evidence type="ECO:0008006" key="5">
    <source>
        <dbReference type="Google" id="ProtNLM"/>
    </source>
</evidence>
<dbReference type="OMA" id="ESYCALA"/>
<keyword evidence="2" id="KW-0732">Signal</keyword>
<evidence type="ECO:0000313" key="4">
    <source>
        <dbReference type="Proteomes" id="UP000030762"/>
    </source>
</evidence>
<dbReference type="RefSeq" id="XP_008616677.1">
    <property type="nucleotide sequence ID" value="XM_008618455.1"/>
</dbReference>
<organism evidence="3 4">
    <name type="scientific">Saprolegnia diclina (strain VS20)</name>
    <dbReference type="NCBI Taxonomy" id="1156394"/>
    <lineage>
        <taxon>Eukaryota</taxon>
        <taxon>Sar</taxon>
        <taxon>Stramenopiles</taxon>
        <taxon>Oomycota</taxon>
        <taxon>Saprolegniomycetes</taxon>
        <taxon>Saprolegniales</taxon>
        <taxon>Saprolegniaceae</taxon>
        <taxon>Saprolegnia</taxon>
    </lineage>
</organism>
<evidence type="ECO:0000313" key="3">
    <source>
        <dbReference type="EMBL" id="EQC29838.1"/>
    </source>
</evidence>
<feature type="signal peptide" evidence="2">
    <location>
        <begin position="1"/>
        <end position="16"/>
    </location>
</feature>
<dbReference type="PANTHER" id="PTHR34496">
    <property type="entry name" value="GLCNAC TRANSFERASE-RELATED"/>
    <property type="match status" value="1"/>
</dbReference>
<keyword evidence="1" id="KW-1133">Transmembrane helix</keyword>